<dbReference type="KEGG" id="lri:NCTC12151_03383"/>
<protein>
    <submittedName>
        <fullName evidence="1">Uncharacterized protein</fullName>
    </submittedName>
</protein>
<dbReference type="EMBL" id="LS483470">
    <property type="protein sequence ID" value="SQI44033.1"/>
    <property type="molecule type" value="Genomic_DNA"/>
</dbReference>
<accession>A0A2X4UYT8</accession>
<reference evidence="1 2" key="1">
    <citation type="submission" date="2018-06" db="EMBL/GenBank/DDBJ databases">
        <authorList>
            <consortium name="Pathogen Informatics"/>
            <person name="Doyle S."/>
        </authorList>
    </citation>
    <scope>NUCLEOTIDE SEQUENCE [LARGE SCALE GENOMIC DNA]</scope>
    <source>
        <strain evidence="1 2">NCTC12151</strain>
    </source>
</reference>
<organism evidence="1 2">
    <name type="scientific">Leminorella richardii</name>
    <dbReference type="NCBI Taxonomy" id="158841"/>
    <lineage>
        <taxon>Bacteria</taxon>
        <taxon>Pseudomonadati</taxon>
        <taxon>Pseudomonadota</taxon>
        <taxon>Gammaproteobacteria</taxon>
        <taxon>Enterobacterales</taxon>
        <taxon>Budviciaceae</taxon>
        <taxon>Leminorella</taxon>
    </lineage>
</organism>
<sequence>MNNSHRRPYGVCRTMRIRRGRWVNGEESQKRSLLLGCYENHSIIFKGPFMCGEYYRWYG</sequence>
<proteinExistence type="predicted"/>
<name>A0A2X4UYT8_9GAMM</name>
<dbReference type="AlphaFoldDB" id="A0A2X4UYT8"/>
<evidence type="ECO:0000313" key="2">
    <source>
        <dbReference type="Proteomes" id="UP000249005"/>
    </source>
</evidence>
<dbReference type="Proteomes" id="UP000249005">
    <property type="component" value="Chromosome 1"/>
</dbReference>
<keyword evidence="2" id="KW-1185">Reference proteome</keyword>
<evidence type="ECO:0000313" key="1">
    <source>
        <dbReference type="EMBL" id="SQI44033.1"/>
    </source>
</evidence>
<gene>
    <name evidence="1" type="ORF">NCTC12151_03383</name>
</gene>